<protein>
    <submittedName>
        <fullName evidence="1">Uncharacterized protein</fullName>
    </submittedName>
</protein>
<gene>
    <name evidence="1" type="ORF">ACG02S_25465</name>
</gene>
<keyword evidence="2" id="KW-1185">Reference proteome</keyword>
<dbReference type="RefSeq" id="WP_394473305.1">
    <property type="nucleotide sequence ID" value="NZ_JBIGHY010000019.1"/>
</dbReference>
<dbReference type="Proteomes" id="UP001606300">
    <property type="component" value="Unassembled WGS sequence"/>
</dbReference>
<evidence type="ECO:0000313" key="2">
    <source>
        <dbReference type="Proteomes" id="UP001606300"/>
    </source>
</evidence>
<reference evidence="1 2" key="1">
    <citation type="submission" date="2024-09" db="EMBL/GenBank/DDBJ databases">
        <title>Novel species of the genus Pelomonas and Roseateles isolated from streams.</title>
        <authorList>
            <person name="Lu H."/>
        </authorList>
    </citation>
    <scope>NUCLEOTIDE SEQUENCE [LARGE SCALE GENOMIC DNA]</scope>
    <source>
        <strain evidence="1 2">DC23W</strain>
    </source>
</reference>
<evidence type="ECO:0000313" key="1">
    <source>
        <dbReference type="EMBL" id="MFG6417247.1"/>
    </source>
</evidence>
<proteinExistence type="predicted"/>
<comment type="caution">
    <text evidence="1">The sequence shown here is derived from an EMBL/GenBank/DDBJ whole genome shotgun (WGS) entry which is preliminary data.</text>
</comment>
<name>A0ABW7EUY4_9BURK</name>
<organism evidence="1 2">
    <name type="scientific">Pelomonas dachongensis</name>
    <dbReference type="NCBI Taxonomy" id="3299029"/>
    <lineage>
        <taxon>Bacteria</taxon>
        <taxon>Pseudomonadati</taxon>
        <taxon>Pseudomonadota</taxon>
        <taxon>Betaproteobacteria</taxon>
        <taxon>Burkholderiales</taxon>
        <taxon>Sphaerotilaceae</taxon>
        <taxon>Roseateles</taxon>
    </lineage>
</organism>
<accession>A0ABW7EUY4</accession>
<sequence>MLFLRSGNFMCRHCGRVAYASQSEDDMGRAWIKQRKLERRLGEHWRRPKGMHRATYERIVGGIMACEEARDAALMAFAQRFGLLRDLGL</sequence>
<dbReference type="EMBL" id="JBIGHY010000019">
    <property type="protein sequence ID" value="MFG6417247.1"/>
    <property type="molecule type" value="Genomic_DNA"/>
</dbReference>